<protein>
    <submittedName>
        <fullName evidence="2">Cytochrome C oxidase subunit II</fullName>
    </submittedName>
</protein>
<keyword evidence="1" id="KW-1133">Transmembrane helix</keyword>
<reference evidence="3" key="1">
    <citation type="journal article" date="2019" name="Int. J. Syst. Evol. Microbiol.">
        <title>The Global Catalogue of Microorganisms (GCM) 10K type strain sequencing project: providing services to taxonomists for standard genome sequencing and annotation.</title>
        <authorList>
            <consortium name="The Broad Institute Genomics Platform"/>
            <consortium name="The Broad Institute Genome Sequencing Center for Infectious Disease"/>
            <person name="Wu L."/>
            <person name="Ma J."/>
        </authorList>
    </citation>
    <scope>NUCLEOTIDE SEQUENCE [LARGE SCALE GENOMIC DNA]</scope>
    <source>
        <strain evidence="3">CCUG 56756</strain>
    </source>
</reference>
<dbReference type="RefSeq" id="WP_144839983.1">
    <property type="nucleotide sequence ID" value="NZ_JBHTKI010000012.1"/>
</dbReference>
<gene>
    <name evidence="2" type="ORF">ACFQ1X_09230</name>
</gene>
<evidence type="ECO:0000313" key="2">
    <source>
        <dbReference type="EMBL" id="MFD1031610.1"/>
    </source>
</evidence>
<dbReference type="EMBL" id="JBHTKI010000012">
    <property type="protein sequence ID" value="MFD1031610.1"/>
    <property type="molecule type" value="Genomic_DNA"/>
</dbReference>
<evidence type="ECO:0000256" key="1">
    <source>
        <dbReference type="SAM" id="Phobius"/>
    </source>
</evidence>
<feature type="transmembrane region" description="Helical" evidence="1">
    <location>
        <begin position="12"/>
        <end position="37"/>
    </location>
</feature>
<keyword evidence="3" id="KW-1185">Reference proteome</keyword>
<sequence length="40" mass="4600">MSKKNEHDELDLRGTFASVMVVGVIIVVMWVVVYLMYLGR</sequence>
<keyword evidence="1" id="KW-0472">Membrane</keyword>
<dbReference type="Proteomes" id="UP001597109">
    <property type="component" value="Unassembled WGS sequence"/>
</dbReference>
<organism evidence="2 3">
    <name type="scientific">Metaplanococcus flavidus</name>
    <dbReference type="NCBI Taxonomy" id="569883"/>
    <lineage>
        <taxon>Bacteria</taxon>
        <taxon>Bacillati</taxon>
        <taxon>Bacillota</taxon>
        <taxon>Bacilli</taxon>
        <taxon>Bacillales</taxon>
        <taxon>Caryophanaceae</taxon>
        <taxon>Metaplanococcus</taxon>
    </lineage>
</organism>
<evidence type="ECO:0000313" key="3">
    <source>
        <dbReference type="Proteomes" id="UP001597109"/>
    </source>
</evidence>
<comment type="caution">
    <text evidence="2">The sequence shown here is derived from an EMBL/GenBank/DDBJ whole genome shotgun (WGS) entry which is preliminary data.</text>
</comment>
<name>A0ABW3LC56_9BACL</name>
<proteinExistence type="predicted"/>
<accession>A0ABW3LC56</accession>
<keyword evidence="1" id="KW-0812">Transmembrane</keyword>